<dbReference type="EMBL" id="FLMQ01000056">
    <property type="protein sequence ID" value="SBP88515.1"/>
    <property type="molecule type" value="Genomic_DNA"/>
</dbReference>
<protein>
    <submittedName>
        <fullName evidence="3">FAD dependent oxidoreductase</fullName>
    </submittedName>
</protein>
<dbReference type="Proteomes" id="UP000214566">
    <property type="component" value="Unassembled WGS sequence"/>
</dbReference>
<dbReference type="Gene3D" id="3.50.50.60">
    <property type="entry name" value="FAD/NAD(P)-binding domain"/>
    <property type="match status" value="1"/>
</dbReference>
<evidence type="ECO:0000313" key="4">
    <source>
        <dbReference type="Proteomes" id="UP000214566"/>
    </source>
</evidence>
<dbReference type="InterPro" id="IPR006076">
    <property type="entry name" value="FAD-dep_OxRdtase"/>
</dbReference>
<dbReference type="InterPro" id="IPR036188">
    <property type="entry name" value="FAD/NAD-bd_sf"/>
</dbReference>
<dbReference type="Gene3D" id="3.30.9.10">
    <property type="entry name" value="D-Amino Acid Oxidase, subunit A, domain 2"/>
    <property type="match status" value="1"/>
</dbReference>
<reference evidence="3 4" key="1">
    <citation type="submission" date="2016-06" db="EMBL/GenBank/DDBJ databases">
        <authorList>
            <person name="Kjaerup R.B."/>
            <person name="Dalgaard T.S."/>
            <person name="Juul-Madsen H.R."/>
        </authorList>
    </citation>
    <scope>NUCLEOTIDE SEQUENCE [LARGE SCALE GENOMIC DNA]</scope>
    <source>
        <strain evidence="3 4">DSM 16361</strain>
    </source>
</reference>
<dbReference type="GO" id="GO:0005737">
    <property type="term" value="C:cytoplasm"/>
    <property type="evidence" value="ECO:0007669"/>
    <property type="project" value="TreeGrafter"/>
</dbReference>
<keyword evidence="1" id="KW-0560">Oxidoreductase</keyword>
<evidence type="ECO:0000259" key="2">
    <source>
        <dbReference type="Pfam" id="PF01266"/>
    </source>
</evidence>
<dbReference type="Pfam" id="PF01266">
    <property type="entry name" value="DAO"/>
    <property type="match status" value="1"/>
</dbReference>
<accession>A0A238D5K4</accession>
<evidence type="ECO:0000313" key="3">
    <source>
        <dbReference type="EMBL" id="SBP88515.1"/>
    </source>
</evidence>
<name>A0A238D5K4_THIDL</name>
<dbReference type="OrthoDB" id="9806257at2"/>
<feature type="domain" description="FAD dependent oxidoreductase" evidence="2">
    <location>
        <begin position="6"/>
        <end position="359"/>
    </location>
</feature>
<evidence type="ECO:0000256" key="1">
    <source>
        <dbReference type="ARBA" id="ARBA00023002"/>
    </source>
</evidence>
<organism evidence="3 4">
    <name type="scientific">Thiomonas delicata</name>
    <name type="common">Thiomonas cuprina</name>
    <dbReference type="NCBI Taxonomy" id="364030"/>
    <lineage>
        <taxon>Bacteria</taxon>
        <taxon>Pseudomonadati</taxon>
        <taxon>Pseudomonadota</taxon>
        <taxon>Betaproteobacteria</taxon>
        <taxon>Burkholderiales</taxon>
        <taxon>Thiomonas</taxon>
    </lineage>
</organism>
<proteinExistence type="predicted"/>
<dbReference type="PANTHER" id="PTHR13847">
    <property type="entry name" value="SARCOSINE DEHYDROGENASE-RELATED"/>
    <property type="match status" value="1"/>
</dbReference>
<dbReference type="PANTHER" id="PTHR13847:SF287">
    <property type="entry name" value="FAD-DEPENDENT OXIDOREDUCTASE DOMAIN-CONTAINING PROTEIN 1"/>
    <property type="match status" value="1"/>
</dbReference>
<sequence length="389" mass="41143">MTARPRVLIVGGGIAGASLAYVLAAGRGVAVTLLEREARCGTHATGRSAALYMQSYGPPGIRALTVGSGGFYNHPPPGFAEHALLSPRGALHVAQRQDDPPVSREQALTRLEAVEREARASGVEVQNLSAQRCLELCPVLRPDTLVGGIYDPLAQDMDVDAILQGFLRGARRNGANIVTRAEVTRLQRVGDAWQVLSTAGAFDADVVVNAAGAWAEQLGRLAGARAIGLVPKRRSAFVFAPPAEMDCRDWPLVIDADESYYFKPDAGVLLGSPANADPAPPHDVQPEELDIAAGIWAIERATTLTIRRPRSTWAGLRSFVADGEAVSGYDADIPGFYWLAAQGGYGIQSAPGLARASAALLLREPLPADLRALGLHEAMLSPARLQNAA</sequence>
<gene>
    <name evidence="3" type="ORF">THIARS_70135</name>
</gene>
<keyword evidence="4" id="KW-1185">Reference proteome</keyword>
<dbReference type="AlphaFoldDB" id="A0A238D5K4"/>
<dbReference type="SUPFAM" id="SSF51905">
    <property type="entry name" value="FAD/NAD(P)-binding domain"/>
    <property type="match status" value="1"/>
</dbReference>
<dbReference type="GO" id="GO:0016491">
    <property type="term" value="F:oxidoreductase activity"/>
    <property type="evidence" value="ECO:0007669"/>
    <property type="project" value="UniProtKB-KW"/>
</dbReference>
<dbReference type="RefSeq" id="WP_094160855.1">
    <property type="nucleotide sequence ID" value="NZ_LT592171.1"/>
</dbReference>